<dbReference type="Proteomes" id="UP000240978">
    <property type="component" value="Unassembled WGS sequence"/>
</dbReference>
<proteinExistence type="predicted"/>
<dbReference type="AlphaFoldDB" id="A0A2P8GA56"/>
<organism evidence="1 2">
    <name type="scientific">Chitinophaga ginsengisoli</name>
    <dbReference type="NCBI Taxonomy" id="363837"/>
    <lineage>
        <taxon>Bacteria</taxon>
        <taxon>Pseudomonadati</taxon>
        <taxon>Bacteroidota</taxon>
        <taxon>Chitinophagia</taxon>
        <taxon>Chitinophagales</taxon>
        <taxon>Chitinophagaceae</taxon>
        <taxon>Chitinophaga</taxon>
    </lineage>
</organism>
<keyword evidence="2" id="KW-1185">Reference proteome</keyword>
<dbReference type="RefSeq" id="WP_106602698.1">
    <property type="nucleotide sequence ID" value="NZ_PYGK01000005.1"/>
</dbReference>
<dbReference type="OrthoDB" id="662655at2"/>
<evidence type="ECO:0000313" key="1">
    <source>
        <dbReference type="EMBL" id="PSL30861.1"/>
    </source>
</evidence>
<comment type="caution">
    <text evidence="1">The sequence shown here is derived from an EMBL/GenBank/DDBJ whole genome shotgun (WGS) entry which is preliminary data.</text>
</comment>
<reference evidence="1 2" key="1">
    <citation type="submission" date="2018-03" db="EMBL/GenBank/DDBJ databases">
        <title>Genomic Encyclopedia of Archaeal and Bacterial Type Strains, Phase II (KMG-II): from individual species to whole genera.</title>
        <authorList>
            <person name="Goeker M."/>
        </authorList>
    </citation>
    <scope>NUCLEOTIDE SEQUENCE [LARGE SCALE GENOMIC DNA]</scope>
    <source>
        <strain evidence="1 2">DSM 18107</strain>
    </source>
</reference>
<evidence type="ECO:0000313" key="2">
    <source>
        <dbReference type="Proteomes" id="UP000240978"/>
    </source>
</evidence>
<name>A0A2P8GA56_9BACT</name>
<evidence type="ECO:0008006" key="3">
    <source>
        <dbReference type="Google" id="ProtNLM"/>
    </source>
</evidence>
<protein>
    <recommendedName>
        <fullName evidence="3">Histidine kinase domain-containing protein</fullName>
    </recommendedName>
</protein>
<sequence>MKSSVSAQNFLEDSRLIEDIFHELKSIVASILSSVELIVLYDGKAMGNKITRQAESIKAQVIELDFQLQNIRIIQHMLDKTFQLKRKMTNLHFFLGQLVREEPYNNLLSPAVELQHSKIPVEANIDETVMRQLVLNLFFWMQRHSTTHQIPKMVFTFGSGYFEVKGTFYANYIFSSPFKSSERGDNEILHQPICHMMSYFAALHDGTFEILAEPEKNVVVLVKIPCRA</sequence>
<accession>A0A2P8GA56</accession>
<dbReference type="EMBL" id="PYGK01000005">
    <property type="protein sequence ID" value="PSL30861.1"/>
    <property type="molecule type" value="Genomic_DNA"/>
</dbReference>
<gene>
    <name evidence="1" type="ORF">CLV42_105222</name>
</gene>